<evidence type="ECO:0000313" key="4">
    <source>
        <dbReference type="EMBL" id="KRG72878.1"/>
    </source>
</evidence>
<evidence type="ECO:0000259" key="3">
    <source>
        <dbReference type="PROSITE" id="PS51352"/>
    </source>
</evidence>
<proteinExistence type="predicted"/>
<dbReference type="Pfam" id="PF13899">
    <property type="entry name" value="Thioredoxin_7"/>
    <property type="match status" value="1"/>
</dbReference>
<comment type="caution">
    <text evidence="4">The sequence shown here is derived from an EMBL/GenBank/DDBJ whole genome shotgun (WGS) entry which is preliminary data.</text>
</comment>
<dbReference type="RefSeq" id="WP_057509087.1">
    <property type="nucleotide sequence ID" value="NZ_DAMBRS010000018.1"/>
</dbReference>
<feature type="chain" id="PRO_5006395088" evidence="2">
    <location>
        <begin position="19"/>
        <end position="197"/>
    </location>
</feature>
<dbReference type="Gene3D" id="3.40.30.10">
    <property type="entry name" value="Glutaredoxin"/>
    <property type="match status" value="1"/>
</dbReference>
<keyword evidence="2" id="KW-0732">Signal</keyword>
<evidence type="ECO:0000313" key="5">
    <source>
        <dbReference type="Proteomes" id="UP000051386"/>
    </source>
</evidence>
<dbReference type="SUPFAM" id="SSF52833">
    <property type="entry name" value="Thioredoxin-like"/>
    <property type="match status" value="1"/>
</dbReference>
<dbReference type="PROSITE" id="PS51257">
    <property type="entry name" value="PROKAR_LIPOPROTEIN"/>
    <property type="match status" value="1"/>
</dbReference>
<keyword evidence="5" id="KW-1185">Reference proteome</keyword>
<feature type="signal peptide" evidence="2">
    <location>
        <begin position="1"/>
        <end position="18"/>
    </location>
</feature>
<accession>A0A0R0D3D1</accession>
<gene>
    <name evidence="4" type="ORF">ABB28_13380</name>
</gene>
<feature type="domain" description="Thioredoxin" evidence="3">
    <location>
        <begin position="38"/>
        <end position="196"/>
    </location>
</feature>
<protein>
    <submittedName>
        <fullName evidence="4">Thiol:disulfide interchange protein dsbD</fullName>
    </submittedName>
</protein>
<evidence type="ECO:0000256" key="1">
    <source>
        <dbReference type="SAM" id="MobiDB-lite"/>
    </source>
</evidence>
<dbReference type="Proteomes" id="UP000051386">
    <property type="component" value="Unassembled WGS sequence"/>
</dbReference>
<dbReference type="PROSITE" id="PS51352">
    <property type="entry name" value="THIOREDOXIN_2"/>
    <property type="match status" value="1"/>
</dbReference>
<organism evidence="4 5">
    <name type="scientific">Stenotrophomonas chelatiphaga</name>
    <dbReference type="NCBI Taxonomy" id="517011"/>
    <lineage>
        <taxon>Bacteria</taxon>
        <taxon>Pseudomonadati</taxon>
        <taxon>Pseudomonadota</taxon>
        <taxon>Gammaproteobacteria</taxon>
        <taxon>Lysobacterales</taxon>
        <taxon>Lysobacteraceae</taxon>
        <taxon>Stenotrophomonas</taxon>
    </lineage>
</organism>
<name>A0A0R0D3D1_9GAMM</name>
<dbReference type="AlphaFoldDB" id="A0A0R0D3D1"/>
<dbReference type="InterPro" id="IPR036249">
    <property type="entry name" value="Thioredoxin-like_sf"/>
</dbReference>
<sequence>MRKTAGWMSMGVLAAALAACSQPGPDTAKAPAQPLDTRPTEAPAADPSVPVASGNTPAAADIAAIAALNASFDPARDPAADLETAKVEAQRGNKRIILDVGGEWCPWCHILDTFVEGDAEVRRLRDANYVWMKVNYSEDNENKAFLSQFPEVKGYPHLFVLDAEGGLLHSQFTGELEQGKSYDRAKFLAFMKEWAPR</sequence>
<dbReference type="PATRIC" id="fig|517011.3.peg.2596"/>
<evidence type="ECO:0000256" key="2">
    <source>
        <dbReference type="SAM" id="SignalP"/>
    </source>
</evidence>
<reference evidence="4 5" key="1">
    <citation type="submission" date="2015-05" db="EMBL/GenBank/DDBJ databases">
        <title>Genome sequencing and analysis of members of genus Stenotrophomonas.</title>
        <authorList>
            <person name="Patil P.P."/>
            <person name="Midha S."/>
            <person name="Patil P.B."/>
        </authorList>
    </citation>
    <scope>NUCLEOTIDE SEQUENCE [LARGE SCALE GENOMIC DNA]</scope>
    <source>
        <strain evidence="4 5">DSM 21508</strain>
    </source>
</reference>
<feature type="region of interest" description="Disordered" evidence="1">
    <location>
        <begin position="23"/>
        <end position="48"/>
    </location>
</feature>
<dbReference type="InterPro" id="IPR013766">
    <property type="entry name" value="Thioredoxin_domain"/>
</dbReference>
<dbReference type="EMBL" id="LDJK01000062">
    <property type="protein sequence ID" value="KRG72878.1"/>
    <property type="molecule type" value="Genomic_DNA"/>
</dbReference>